<name>Q7TUX7_PROMM</name>
<keyword evidence="2" id="KW-0687">Ribonucleoprotein</keyword>
<sequence length="218" mass="24994">MRRKPISDFIFKSALAGILLCTSTISAEAKDKVIEGTTYSYNCREGLWKSKIIGRGVNDKEWITIERLEKLSGTRQVNVRNDIKKSCQSSSLISKAKRAFGADCELASDSFDPSNWQIDYASRFNAHGNKYHIFAIRYGDGSRRLCLSKNNFRDNLPIETPGRSLFLHNIERQADSSIIEYEYHPGNGWGYEVKKYRLDLSDPERPSFSVVDSWIHQR</sequence>
<protein>
    <submittedName>
        <fullName evidence="2">Possible Ribosomal protein L36</fullName>
    </submittedName>
</protein>
<evidence type="ECO:0000313" key="3">
    <source>
        <dbReference type="Proteomes" id="UP000001423"/>
    </source>
</evidence>
<dbReference type="Proteomes" id="UP000001423">
    <property type="component" value="Chromosome"/>
</dbReference>
<reference evidence="2 3" key="1">
    <citation type="journal article" date="2003" name="Nature">
        <title>Genome divergence in two Prochlorococcus ecotypes reflects oceanic niche differentiation.</title>
        <authorList>
            <person name="Rocap G."/>
            <person name="Larimer F.W."/>
            <person name="Lamerdin J.E."/>
            <person name="Malfatti S."/>
            <person name="Chain P."/>
            <person name="Ahlgren N.A."/>
            <person name="Arellano A."/>
            <person name="Coleman M."/>
            <person name="Hauser L."/>
            <person name="Hess W.R."/>
            <person name="Johnson Z.I."/>
            <person name="Land M.L."/>
            <person name="Lindell D."/>
            <person name="Post A.F."/>
            <person name="Regala W."/>
            <person name="Shah M."/>
            <person name="Shaw S.L."/>
            <person name="Steglich C."/>
            <person name="Sullivan M.B."/>
            <person name="Ting C.S."/>
            <person name="Tolonen A."/>
            <person name="Webb E.A."/>
            <person name="Zinser E.R."/>
            <person name="Chisholm S.W."/>
        </authorList>
    </citation>
    <scope>NUCLEOTIDE SEQUENCE [LARGE SCALE GENOMIC DNA]</scope>
    <source>
        <strain evidence="3">MIT 9313</strain>
    </source>
</reference>
<dbReference type="HOGENOM" id="CLU_1266008_0_0_3"/>
<accession>Q7TUX7</accession>
<feature type="signal peptide" evidence="1">
    <location>
        <begin position="1"/>
        <end position="29"/>
    </location>
</feature>
<keyword evidence="3" id="KW-1185">Reference proteome</keyword>
<keyword evidence="1" id="KW-0732">Signal</keyword>
<dbReference type="KEGG" id="pmt:PMT_0975"/>
<proteinExistence type="predicted"/>
<feature type="chain" id="PRO_5004291761" evidence="1">
    <location>
        <begin position="30"/>
        <end position="218"/>
    </location>
</feature>
<gene>
    <name evidence="2" type="ordered locus">PMT_0975</name>
</gene>
<organism evidence="2 3">
    <name type="scientific">Prochlorococcus marinus (strain MIT 9313)</name>
    <dbReference type="NCBI Taxonomy" id="74547"/>
    <lineage>
        <taxon>Bacteria</taxon>
        <taxon>Bacillati</taxon>
        <taxon>Cyanobacteriota</taxon>
        <taxon>Cyanophyceae</taxon>
        <taxon>Synechococcales</taxon>
        <taxon>Prochlorococcaceae</taxon>
        <taxon>Prochlorococcus</taxon>
    </lineage>
</organism>
<dbReference type="GO" id="GO:0005840">
    <property type="term" value="C:ribosome"/>
    <property type="evidence" value="ECO:0007669"/>
    <property type="project" value="UniProtKB-KW"/>
</dbReference>
<dbReference type="AlphaFoldDB" id="Q7TUX7"/>
<keyword evidence="2" id="KW-0689">Ribosomal protein</keyword>
<evidence type="ECO:0000256" key="1">
    <source>
        <dbReference type="SAM" id="SignalP"/>
    </source>
</evidence>
<dbReference type="EMBL" id="BX548175">
    <property type="protein sequence ID" value="CAE21150.1"/>
    <property type="molecule type" value="Genomic_DNA"/>
</dbReference>
<evidence type="ECO:0000313" key="2">
    <source>
        <dbReference type="EMBL" id="CAE21150.1"/>
    </source>
</evidence>
<dbReference type="RefSeq" id="WP_011130348.1">
    <property type="nucleotide sequence ID" value="NC_005071.1"/>
</dbReference>